<feature type="compositionally biased region" description="Low complexity" evidence="1">
    <location>
        <begin position="328"/>
        <end position="348"/>
    </location>
</feature>
<dbReference type="OrthoDB" id="3270653at2759"/>
<sequence length="408" mass="43390">MNGAPTSSKFRVFGRDDGGSGGGGGLSTSTIIIIAVVCGCVAILVLTLFLWRLLARCCRRQEAAVPLPPVQELAHHRRDQQRAAFSSTLAAPSRPGTWADGSIRTPYSGSAVSLLTNPEKVSSIYTDEMATTESVFPSPDGESRLYPPNPSFYRSSDASSSHNTLPDNASSSHCSLVSPSLSAPVSENVSATSHVTAHSRSQSKQVSVTRPPSTRSRQVPSRGRSLSQVSDSPTAYSGFTTRSSSVLRGGPPHRSGSTQIVLPAPLGPQSMYPGEGQAMYTNQQISRSSVFADQWLASSNEARNSSVEPSSDARTRSSSRTRSKHKPASVTPPASTTAASKSTRRTAPQQSRSRSTLARLPEAQHEAQMSRPSYGDLAESNYDGDTTRGRSRATSNHLTRIPSGQVSQ</sequence>
<feature type="transmembrane region" description="Helical" evidence="2">
    <location>
        <begin position="31"/>
        <end position="51"/>
    </location>
</feature>
<feature type="region of interest" description="Disordered" evidence="1">
    <location>
        <begin position="132"/>
        <end position="276"/>
    </location>
</feature>
<protein>
    <submittedName>
        <fullName evidence="3">Uncharacterized protein</fullName>
    </submittedName>
</protein>
<evidence type="ECO:0000256" key="2">
    <source>
        <dbReference type="SAM" id="Phobius"/>
    </source>
</evidence>
<feature type="compositionally biased region" description="Polar residues" evidence="1">
    <location>
        <begin position="299"/>
        <end position="309"/>
    </location>
</feature>
<dbReference type="HOGENOM" id="CLU_674575_0_0_1"/>
<proteinExistence type="predicted"/>
<feature type="compositionally biased region" description="Polar residues" evidence="1">
    <location>
        <begin position="187"/>
        <end position="246"/>
    </location>
</feature>
<keyword evidence="2" id="KW-0812">Transmembrane</keyword>
<accession>A0A0C3SD51</accession>
<feature type="compositionally biased region" description="Low complexity" evidence="1">
    <location>
        <begin position="170"/>
        <end position="186"/>
    </location>
</feature>
<dbReference type="AlphaFoldDB" id="A0A0C3SD51"/>
<organism evidence="3 4">
    <name type="scientific">Phlebiopsis gigantea (strain 11061_1 CR5-6)</name>
    <name type="common">White-rot fungus</name>
    <name type="synonym">Peniophora gigantea</name>
    <dbReference type="NCBI Taxonomy" id="745531"/>
    <lineage>
        <taxon>Eukaryota</taxon>
        <taxon>Fungi</taxon>
        <taxon>Dikarya</taxon>
        <taxon>Basidiomycota</taxon>
        <taxon>Agaricomycotina</taxon>
        <taxon>Agaricomycetes</taxon>
        <taxon>Polyporales</taxon>
        <taxon>Phanerochaetaceae</taxon>
        <taxon>Phlebiopsis</taxon>
    </lineage>
</organism>
<feature type="compositionally biased region" description="Basic residues" evidence="1">
    <location>
        <begin position="317"/>
        <end position="327"/>
    </location>
</feature>
<evidence type="ECO:0000256" key="1">
    <source>
        <dbReference type="SAM" id="MobiDB-lite"/>
    </source>
</evidence>
<reference evidence="3 4" key="1">
    <citation type="journal article" date="2014" name="PLoS Genet.">
        <title>Analysis of the Phlebiopsis gigantea genome, transcriptome and secretome provides insight into its pioneer colonization strategies of wood.</title>
        <authorList>
            <person name="Hori C."/>
            <person name="Ishida T."/>
            <person name="Igarashi K."/>
            <person name="Samejima M."/>
            <person name="Suzuki H."/>
            <person name="Master E."/>
            <person name="Ferreira P."/>
            <person name="Ruiz-Duenas F.J."/>
            <person name="Held B."/>
            <person name="Canessa P."/>
            <person name="Larrondo L.F."/>
            <person name="Schmoll M."/>
            <person name="Druzhinina I.S."/>
            <person name="Kubicek C.P."/>
            <person name="Gaskell J.A."/>
            <person name="Kersten P."/>
            <person name="St John F."/>
            <person name="Glasner J."/>
            <person name="Sabat G."/>
            <person name="Splinter BonDurant S."/>
            <person name="Syed K."/>
            <person name="Yadav J."/>
            <person name="Mgbeahuruike A.C."/>
            <person name="Kovalchuk A."/>
            <person name="Asiegbu F.O."/>
            <person name="Lackner G."/>
            <person name="Hoffmeister D."/>
            <person name="Rencoret J."/>
            <person name="Gutierrez A."/>
            <person name="Sun H."/>
            <person name="Lindquist E."/>
            <person name="Barry K."/>
            <person name="Riley R."/>
            <person name="Grigoriev I.V."/>
            <person name="Henrissat B."/>
            <person name="Kues U."/>
            <person name="Berka R.M."/>
            <person name="Martinez A.T."/>
            <person name="Covert S.F."/>
            <person name="Blanchette R.A."/>
            <person name="Cullen D."/>
        </authorList>
    </citation>
    <scope>NUCLEOTIDE SEQUENCE [LARGE SCALE GENOMIC DNA]</scope>
    <source>
        <strain evidence="3 4">11061_1 CR5-6</strain>
    </source>
</reference>
<dbReference type="Proteomes" id="UP000053257">
    <property type="component" value="Unassembled WGS sequence"/>
</dbReference>
<dbReference type="EMBL" id="KN840446">
    <property type="protein sequence ID" value="KIP11512.1"/>
    <property type="molecule type" value="Genomic_DNA"/>
</dbReference>
<feature type="region of interest" description="Disordered" evidence="1">
    <location>
        <begin position="299"/>
        <end position="408"/>
    </location>
</feature>
<keyword evidence="4" id="KW-1185">Reference proteome</keyword>
<evidence type="ECO:0000313" key="3">
    <source>
        <dbReference type="EMBL" id="KIP11512.1"/>
    </source>
</evidence>
<evidence type="ECO:0000313" key="4">
    <source>
        <dbReference type="Proteomes" id="UP000053257"/>
    </source>
</evidence>
<name>A0A0C3SD51_PHLG1</name>
<feature type="compositionally biased region" description="Polar residues" evidence="1">
    <location>
        <begin position="152"/>
        <end position="169"/>
    </location>
</feature>
<feature type="compositionally biased region" description="Polar residues" evidence="1">
    <location>
        <begin position="392"/>
        <end position="408"/>
    </location>
</feature>
<keyword evidence="2" id="KW-1133">Transmembrane helix</keyword>
<gene>
    <name evidence="3" type="ORF">PHLGIDRAFT_27966</name>
</gene>
<keyword evidence="2" id="KW-0472">Membrane</keyword>